<name>A0A2A4WY44_UNCAE</name>
<dbReference type="InterPro" id="IPR008331">
    <property type="entry name" value="Ferritin_DPS_dom"/>
</dbReference>
<protein>
    <submittedName>
        <fullName evidence="4">DNA starvation/stationary phase protection protein</fullName>
    </submittedName>
</protein>
<dbReference type="PRINTS" id="PR01346">
    <property type="entry name" value="HELNAPAPROT"/>
</dbReference>
<dbReference type="PANTHER" id="PTHR42932:SF3">
    <property type="entry name" value="DNA PROTECTION DURING STARVATION PROTEIN"/>
    <property type="match status" value="1"/>
</dbReference>
<organism evidence="4 5">
    <name type="scientific">Aerophobetes bacterium</name>
    <dbReference type="NCBI Taxonomy" id="2030807"/>
    <lineage>
        <taxon>Bacteria</taxon>
        <taxon>Candidatus Aerophobota</taxon>
    </lineage>
</organism>
<dbReference type="GO" id="GO:0008199">
    <property type="term" value="F:ferric iron binding"/>
    <property type="evidence" value="ECO:0007669"/>
    <property type="project" value="InterPro"/>
</dbReference>
<dbReference type="SUPFAM" id="SSF47240">
    <property type="entry name" value="Ferritin-like"/>
    <property type="match status" value="1"/>
</dbReference>
<sequence>MELDKMDIGISGKDRAKVVDVFEVALATSYHLYLKVQNAHWNVVSSHFQSYHLLFQSIYEELAEAVDETAERIRALGGYPLGSFKSFLAKSLLKDEEKARKSDKEFLLHMIEDHQKLIVFLRSHLKGVEEVSDGASSDFINKRLMVSEKVAWQIRAHLG</sequence>
<dbReference type="AlphaFoldDB" id="A0A2A4WY44"/>
<proteinExistence type="inferred from homology"/>
<dbReference type="Gene3D" id="1.20.1260.10">
    <property type="match status" value="1"/>
</dbReference>
<evidence type="ECO:0000256" key="2">
    <source>
        <dbReference type="RuleBase" id="RU003875"/>
    </source>
</evidence>
<feature type="domain" description="Ferritin/DPS" evidence="3">
    <location>
        <begin position="26"/>
        <end position="159"/>
    </location>
</feature>
<evidence type="ECO:0000256" key="1">
    <source>
        <dbReference type="ARBA" id="ARBA00009497"/>
    </source>
</evidence>
<dbReference type="Proteomes" id="UP000218775">
    <property type="component" value="Unassembled WGS sequence"/>
</dbReference>
<gene>
    <name evidence="4" type="ORF">COB21_06205</name>
</gene>
<evidence type="ECO:0000313" key="4">
    <source>
        <dbReference type="EMBL" id="PCI74941.1"/>
    </source>
</evidence>
<dbReference type="EMBL" id="NVUK01000061">
    <property type="protein sequence ID" value="PCI74941.1"/>
    <property type="molecule type" value="Genomic_DNA"/>
</dbReference>
<accession>A0A2A4WY44</accession>
<comment type="similarity">
    <text evidence="1 2">Belongs to the Dps family.</text>
</comment>
<dbReference type="CDD" id="cd01043">
    <property type="entry name" value="DPS"/>
    <property type="match status" value="1"/>
</dbReference>
<comment type="caution">
    <text evidence="4">The sequence shown here is derived from an EMBL/GenBank/DDBJ whole genome shotgun (WGS) entry which is preliminary data.</text>
</comment>
<evidence type="ECO:0000259" key="3">
    <source>
        <dbReference type="Pfam" id="PF00210"/>
    </source>
</evidence>
<dbReference type="InterPro" id="IPR009078">
    <property type="entry name" value="Ferritin-like_SF"/>
</dbReference>
<dbReference type="PIRSF" id="PIRSF005900">
    <property type="entry name" value="Dps"/>
    <property type="match status" value="1"/>
</dbReference>
<dbReference type="InterPro" id="IPR012347">
    <property type="entry name" value="Ferritin-like"/>
</dbReference>
<reference evidence="5" key="1">
    <citation type="submission" date="2017-08" db="EMBL/GenBank/DDBJ databases">
        <title>A dynamic microbial community with high functional redundancy inhabits the cold, oxic subseafloor aquifer.</title>
        <authorList>
            <person name="Tully B.J."/>
            <person name="Wheat C.G."/>
            <person name="Glazer B.T."/>
            <person name="Huber J.A."/>
        </authorList>
    </citation>
    <scope>NUCLEOTIDE SEQUENCE [LARGE SCALE GENOMIC DNA]</scope>
</reference>
<dbReference type="Pfam" id="PF00210">
    <property type="entry name" value="Ferritin"/>
    <property type="match status" value="1"/>
</dbReference>
<dbReference type="PANTHER" id="PTHR42932">
    <property type="entry name" value="GENERAL STRESS PROTEIN 20U"/>
    <property type="match status" value="1"/>
</dbReference>
<dbReference type="InterPro" id="IPR002177">
    <property type="entry name" value="DPS_DNA-bd"/>
</dbReference>
<evidence type="ECO:0000313" key="5">
    <source>
        <dbReference type="Proteomes" id="UP000218775"/>
    </source>
</evidence>